<evidence type="ECO:0000313" key="2">
    <source>
        <dbReference type="EMBL" id="GEU37469.1"/>
    </source>
</evidence>
<reference evidence="2" key="1">
    <citation type="journal article" date="2019" name="Sci. Rep.">
        <title>Draft genome of Tanacetum cinerariifolium, the natural source of mosquito coil.</title>
        <authorList>
            <person name="Yamashiro T."/>
            <person name="Shiraishi A."/>
            <person name="Satake H."/>
            <person name="Nakayama K."/>
        </authorList>
    </citation>
    <scope>NUCLEOTIDE SEQUENCE</scope>
</reference>
<proteinExistence type="predicted"/>
<feature type="compositionally biased region" description="Basic residues" evidence="1">
    <location>
        <begin position="137"/>
        <end position="147"/>
    </location>
</feature>
<dbReference type="EMBL" id="BKCJ010000933">
    <property type="protein sequence ID" value="GEU37469.1"/>
    <property type="molecule type" value="Genomic_DNA"/>
</dbReference>
<name>A0A6L2JLE3_TANCI</name>
<accession>A0A6L2JLE3</accession>
<feature type="compositionally biased region" description="Basic and acidic residues" evidence="1">
    <location>
        <begin position="226"/>
        <end position="255"/>
    </location>
</feature>
<organism evidence="2">
    <name type="scientific">Tanacetum cinerariifolium</name>
    <name type="common">Dalmatian daisy</name>
    <name type="synonym">Chrysanthemum cinerariifolium</name>
    <dbReference type="NCBI Taxonomy" id="118510"/>
    <lineage>
        <taxon>Eukaryota</taxon>
        <taxon>Viridiplantae</taxon>
        <taxon>Streptophyta</taxon>
        <taxon>Embryophyta</taxon>
        <taxon>Tracheophyta</taxon>
        <taxon>Spermatophyta</taxon>
        <taxon>Magnoliopsida</taxon>
        <taxon>eudicotyledons</taxon>
        <taxon>Gunneridae</taxon>
        <taxon>Pentapetalae</taxon>
        <taxon>asterids</taxon>
        <taxon>campanulids</taxon>
        <taxon>Asterales</taxon>
        <taxon>Asteraceae</taxon>
        <taxon>Asteroideae</taxon>
        <taxon>Anthemideae</taxon>
        <taxon>Anthemidinae</taxon>
        <taxon>Tanacetum</taxon>
    </lineage>
</organism>
<protein>
    <submittedName>
        <fullName evidence="2">Uncharacterized protein</fullName>
    </submittedName>
</protein>
<comment type="caution">
    <text evidence="2">The sequence shown here is derived from an EMBL/GenBank/DDBJ whole genome shotgun (WGS) entry which is preliminary data.</text>
</comment>
<feature type="region of interest" description="Disordered" evidence="1">
    <location>
        <begin position="119"/>
        <end position="155"/>
    </location>
</feature>
<feature type="compositionally biased region" description="Acidic residues" evidence="1">
    <location>
        <begin position="256"/>
        <end position="272"/>
    </location>
</feature>
<sequence length="419" mass="48590">MAQQIISAAQLVLKFQGIRRYNNYVMLQIVYLQQFWKIVRKVPNTKDTIRFKIDDVDMFRTTIKLLVETLDNLFVAPVNIEKYPSISQRLDEDYHSIKDDIPLEYEKVLFRVEVPMNQPQLGKKRKQSAGETNSLRKSLKVTIRQKKQSTTPLPSDDIERDEIVEATLLSITLHKTALAAEAQENVAKVQEMLTEEEIEKMVEGKEDEESYASEFADSMFNEDDEFGTRIEPGSHKENPKVVDEDEVNDKVKQDEVKDDDVEKTDDVAEEKDNDDHTNHTLVRTHVMGMIQEVLDHCNNVVPEMTFSEKMRGSKKRCHVWVNLTASTLTFPGIEAHEPYSIVDKPTTGLIYLNNQDEKRVTYLMDIVKFCDATLEKVLKEVKLKIFQSEPWKNPPLLGELDRDIMKAFKREISKRLSHR</sequence>
<gene>
    <name evidence="2" type="ORF">Tci_009447</name>
</gene>
<dbReference type="AlphaFoldDB" id="A0A6L2JLE3"/>
<feature type="region of interest" description="Disordered" evidence="1">
    <location>
        <begin position="224"/>
        <end position="274"/>
    </location>
</feature>
<evidence type="ECO:0000256" key="1">
    <source>
        <dbReference type="SAM" id="MobiDB-lite"/>
    </source>
</evidence>